<dbReference type="InterPro" id="IPR003660">
    <property type="entry name" value="HAMP_dom"/>
</dbReference>
<sequence length="723" mass="77739">MRNNQPVNDQEFVIGDSDYLISRTDLKGRITYANPAFVRVSGFSREELIGAPHNLVRHPDMPSAAFANLWQTLENGENWSGVIKNRRKDGSHYWVQSTVTPIVEDGKIAGYTSVRVKVADKPRRLAEKHYPQLLAGRKRGVRLDHGVLKPRGLLPTIRRVSLRSLKGRLISMMVLALVVLAGSGGVSLYALHEDGQRLQQLTVNGLEDLARLQKIDQLMSKGRDLVDKPVSNPMAADLAPINEQVDALIAELDSTWDAYYQNRPVNQTAAADTFAADLQQYRDEGLKGVMSALNAGDFYQSYVAYNDVLGANSDKISSDLNVLVEAKRQSGADMAISAAASQRTTMIILISLLATGAILLFIVGLTTIRATLKPVREALDFSLQIASGNLGATLKQRSHDEVGRLIGALNSMRQSLGTIVGDVNSNVAVVAPATRDIARGNEDLSSRTEQQAASLAETASSMEQMTATVKQNADNARQASQLAGGATDTVRRSGEVMGQVVGTMGRITDSSRKVADIVGVIDSIAFQTNILALNASVEAARAGEQGRGFAVVAGEVRNLASRSADAAKEIRNLIDSSTQEVGHGADLVRQAEGSISEVVSAVTRVNDIINEISAASEEQTSGIQQISQAVAQMDQVTQQNAERVQTTAASAAELRASVEHLTTSIAVFRLAGSGEERVAGTASRESKARIDVQPRHQLAKTAATSPASDRRVITDDNEEWEAF</sequence>
<evidence type="ECO:0000256" key="11">
    <source>
        <dbReference type="PROSITE-ProRule" id="PRU00284"/>
    </source>
</evidence>
<evidence type="ECO:0000256" key="4">
    <source>
        <dbReference type="ARBA" id="ARBA00022500"/>
    </source>
</evidence>
<dbReference type="PROSITE" id="PS50111">
    <property type="entry name" value="CHEMOTAXIS_TRANSDUC_2"/>
    <property type="match status" value="1"/>
</dbReference>
<keyword evidence="6 13" id="KW-0812">Transmembrane</keyword>
<dbReference type="InterPro" id="IPR013655">
    <property type="entry name" value="PAS_fold_3"/>
</dbReference>
<dbReference type="InterPro" id="IPR035965">
    <property type="entry name" value="PAS-like_dom_sf"/>
</dbReference>
<dbReference type="AlphaFoldDB" id="A0A1Q8SPJ7"/>
<evidence type="ECO:0000259" key="14">
    <source>
        <dbReference type="PROSITE" id="PS50111"/>
    </source>
</evidence>
<protein>
    <submittedName>
        <fullName evidence="17">Chemotaxis protein</fullName>
    </submittedName>
</protein>
<dbReference type="EMBL" id="MSDO01000022">
    <property type="protein sequence ID" value="OLO03357.1"/>
    <property type="molecule type" value="Genomic_DNA"/>
</dbReference>
<evidence type="ECO:0000256" key="1">
    <source>
        <dbReference type="ARBA" id="ARBA00004429"/>
    </source>
</evidence>
<feature type="compositionally biased region" description="Polar residues" evidence="12">
    <location>
        <begin position="447"/>
        <end position="469"/>
    </location>
</feature>
<comment type="similarity">
    <text evidence="10">Belongs to the methyl-accepting chemotaxis (MCP) protein family.</text>
</comment>
<keyword evidence="2" id="KW-1003">Cell membrane</keyword>
<dbReference type="Pfam" id="PF02203">
    <property type="entry name" value="TarH"/>
    <property type="match status" value="1"/>
</dbReference>
<evidence type="ECO:0000256" key="10">
    <source>
        <dbReference type="ARBA" id="ARBA00029447"/>
    </source>
</evidence>
<dbReference type="RefSeq" id="WP_075570959.1">
    <property type="nucleotide sequence ID" value="NZ_MSDO01000022.1"/>
</dbReference>
<dbReference type="CDD" id="cd11386">
    <property type="entry name" value="MCP_signal"/>
    <property type="match status" value="1"/>
</dbReference>
<feature type="domain" description="Methyl-accepting transducer" evidence="14">
    <location>
        <begin position="426"/>
        <end position="655"/>
    </location>
</feature>
<feature type="region of interest" description="Disordered" evidence="12">
    <location>
        <begin position="440"/>
        <end position="469"/>
    </location>
</feature>
<dbReference type="InterPro" id="IPR051310">
    <property type="entry name" value="MCP_chemotaxis"/>
</dbReference>
<dbReference type="CDD" id="cd06225">
    <property type="entry name" value="HAMP"/>
    <property type="match status" value="1"/>
</dbReference>
<evidence type="ECO:0000259" key="15">
    <source>
        <dbReference type="PROSITE" id="PS50112"/>
    </source>
</evidence>
<keyword evidence="4" id="KW-0145">Chemotaxis</keyword>
<dbReference type="InterPro" id="IPR000014">
    <property type="entry name" value="PAS"/>
</dbReference>
<dbReference type="FunFam" id="1.10.287.950:FF:000001">
    <property type="entry name" value="Methyl-accepting chemotaxis sensory transducer"/>
    <property type="match status" value="1"/>
</dbReference>
<keyword evidence="3" id="KW-0488">Methylation</keyword>
<evidence type="ECO:0000256" key="7">
    <source>
        <dbReference type="ARBA" id="ARBA00022989"/>
    </source>
</evidence>
<dbReference type="OrthoDB" id="2489132at2"/>
<dbReference type="PROSITE" id="PS50885">
    <property type="entry name" value="HAMP"/>
    <property type="match status" value="1"/>
</dbReference>
<dbReference type="GO" id="GO:0005886">
    <property type="term" value="C:plasma membrane"/>
    <property type="evidence" value="ECO:0007669"/>
    <property type="project" value="UniProtKB-SubCell"/>
</dbReference>
<feature type="domain" description="HAMP" evidence="16">
    <location>
        <begin position="369"/>
        <end position="421"/>
    </location>
</feature>
<dbReference type="SUPFAM" id="SSF55785">
    <property type="entry name" value="PYP-like sensor domain (PAS domain)"/>
    <property type="match status" value="1"/>
</dbReference>
<dbReference type="SMART" id="SM00304">
    <property type="entry name" value="HAMP"/>
    <property type="match status" value="1"/>
</dbReference>
<feature type="domain" description="PAS" evidence="15">
    <location>
        <begin position="25"/>
        <end position="76"/>
    </location>
</feature>
<dbReference type="Pfam" id="PF00672">
    <property type="entry name" value="HAMP"/>
    <property type="match status" value="1"/>
</dbReference>
<keyword evidence="5" id="KW-0997">Cell inner membrane</keyword>
<dbReference type="SMART" id="SM00086">
    <property type="entry name" value="PAC"/>
    <property type="match status" value="1"/>
</dbReference>
<feature type="transmembrane region" description="Helical" evidence="13">
    <location>
        <begin position="169"/>
        <end position="191"/>
    </location>
</feature>
<comment type="caution">
    <text evidence="17">The sequence shown here is derived from an EMBL/GenBank/DDBJ whole genome shotgun (WGS) entry which is preliminary data.</text>
</comment>
<feature type="region of interest" description="Disordered" evidence="12">
    <location>
        <begin position="695"/>
        <end position="723"/>
    </location>
</feature>
<gene>
    <name evidence="17" type="ORF">BTW07_14850</name>
</gene>
<evidence type="ECO:0000256" key="12">
    <source>
        <dbReference type="SAM" id="MobiDB-lite"/>
    </source>
</evidence>
<keyword evidence="8 13" id="KW-0472">Membrane</keyword>
<dbReference type="InterPro" id="IPR001610">
    <property type="entry name" value="PAC"/>
</dbReference>
<dbReference type="CDD" id="cd00130">
    <property type="entry name" value="PAS"/>
    <property type="match status" value="1"/>
</dbReference>
<keyword evidence="7 13" id="KW-1133">Transmembrane helix</keyword>
<dbReference type="PROSITE" id="PS50112">
    <property type="entry name" value="PAS"/>
    <property type="match status" value="1"/>
</dbReference>
<dbReference type="GO" id="GO:0004888">
    <property type="term" value="F:transmembrane signaling receptor activity"/>
    <property type="evidence" value="ECO:0007669"/>
    <property type="project" value="InterPro"/>
</dbReference>
<dbReference type="GO" id="GO:0007165">
    <property type="term" value="P:signal transduction"/>
    <property type="evidence" value="ECO:0007669"/>
    <property type="project" value="UniProtKB-KW"/>
</dbReference>
<evidence type="ECO:0000256" key="8">
    <source>
        <dbReference type="ARBA" id="ARBA00023136"/>
    </source>
</evidence>
<dbReference type="InterPro" id="IPR004090">
    <property type="entry name" value="Chemotax_Me-accpt_rcpt"/>
</dbReference>
<dbReference type="NCBIfam" id="TIGR00229">
    <property type="entry name" value="sensory_box"/>
    <property type="match status" value="1"/>
</dbReference>
<dbReference type="PANTHER" id="PTHR43531:SF14">
    <property type="entry name" value="METHYL-ACCEPTING CHEMOTAXIS PROTEIN I-RELATED"/>
    <property type="match status" value="1"/>
</dbReference>
<evidence type="ECO:0000256" key="13">
    <source>
        <dbReference type="SAM" id="Phobius"/>
    </source>
</evidence>
<keyword evidence="18" id="KW-1185">Reference proteome</keyword>
<dbReference type="PRINTS" id="PR00260">
    <property type="entry name" value="CHEMTRNSDUCR"/>
</dbReference>
<dbReference type="SMART" id="SM00283">
    <property type="entry name" value="MA"/>
    <property type="match status" value="1"/>
</dbReference>
<name>A0A1Q8SPJ7_9GAMM</name>
<evidence type="ECO:0000256" key="2">
    <source>
        <dbReference type="ARBA" id="ARBA00022475"/>
    </source>
</evidence>
<proteinExistence type="inferred from homology"/>
<dbReference type="Gene3D" id="3.30.450.20">
    <property type="entry name" value="PAS domain"/>
    <property type="match status" value="1"/>
</dbReference>
<keyword evidence="9 11" id="KW-0807">Transducer</keyword>
<dbReference type="STRING" id="404433.BTW07_14850"/>
<feature type="transmembrane region" description="Helical" evidence="13">
    <location>
        <begin position="346"/>
        <end position="368"/>
    </location>
</feature>
<reference evidence="17 18" key="1">
    <citation type="submission" date="2016-12" db="EMBL/GenBank/DDBJ databases">
        <title>Draft genome sequences of strains Salinicola socius SMB35, Salinicola sp. MH3R3-1 and Chromohalobacter sp. SMB17 from the Verkhnekamsk potash mining region of Russia.</title>
        <authorList>
            <person name="Mavrodi D.V."/>
            <person name="Olsson B.E."/>
            <person name="Korsakova E.S."/>
            <person name="Pyankova A."/>
            <person name="Mavrodi O.V."/>
            <person name="Plotnikova E.G."/>
        </authorList>
    </citation>
    <scope>NUCLEOTIDE SEQUENCE [LARGE SCALE GENOMIC DNA]</scope>
    <source>
        <strain evidence="17 18">SMB35</strain>
    </source>
</reference>
<accession>A0A1Q8SPJ7</accession>
<dbReference type="GO" id="GO:0006935">
    <property type="term" value="P:chemotaxis"/>
    <property type="evidence" value="ECO:0007669"/>
    <property type="project" value="UniProtKB-KW"/>
</dbReference>
<dbReference type="InterPro" id="IPR003122">
    <property type="entry name" value="Tar_rcpt_lig-bd"/>
</dbReference>
<evidence type="ECO:0000313" key="17">
    <source>
        <dbReference type="EMBL" id="OLO03357.1"/>
    </source>
</evidence>
<evidence type="ECO:0000259" key="16">
    <source>
        <dbReference type="PROSITE" id="PS50885"/>
    </source>
</evidence>
<evidence type="ECO:0000256" key="6">
    <source>
        <dbReference type="ARBA" id="ARBA00022692"/>
    </source>
</evidence>
<evidence type="ECO:0000256" key="9">
    <source>
        <dbReference type="ARBA" id="ARBA00023224"/>
    </source>
</evidence>
<dbReference type="PANTHER" id="PTHR43531">
    <property type="entry name" value="PROTEIN ICFG"/>
    <property type="match status" value="1"/>
</dbReference>
<comment type="subcellular location">
    <subcellularLocation>
        <location evidence="1">Cell inner membrane</location>
        <topology evidence="1">Multi-pass membrane protein</topology>
    </subcellularLocation>
</comment>
<organism evidence="17 18">
    <name type="scientific">Salinicola socius</name>
    <dbReference type="NCBI Taxonomy" id="404433"/>
    <lineage>
        <taxon>Bacteria</taxon>
        <taxon>Pseudomonadati</taxon>
        <taxon>Pseudomonadota</taxon>
        <taxon>Gammaproteobacteria</taxon>
        <taxon>Oceanospirillales</taxon>
        <taxon>Halomonadaceae</taxon>
        <taxon>Salinicola</taxon>
    </lineage>
</organism>
<dbReference type="Gene3D" id="1.10.287.950">
    <property type="entry name" value="Methyl-accepting chemotaxis protein"/>
    <property type="match status" value="1"/>
</dbReference>
<dbReference type="Proteomes" id="UP000186878">
    <property type="component" value="Unassembled WGS sequence"/>
</dbReference>
<evidence type="ECO:0000256" key="3">
    <source>
        <dbReference type="ARBA" id="ARBA00022481"/>
    </source>
</evidence>
<evidence type="ECO:0000313" key="18">
    <source>
        <dbReference type="Proteomes" id="UP000186878"/>
    </source>
</evidence>
<dbReference type="SUPFAM" id="SSF58104">
    <property type="entry name" value="Methyl-accepting chemotaxis protein (MCP) signaling domain"/>
    <property type="match status" value="1"/>
</dbReference>
<dbReference type="InterPro" id="IPR004089">
    <property type="entry name" value="MCPsignal_dom"/>
</dbReference>
<dbReference type="SMART" id="SM00091">
    <property type="entry name" value="PAS"/>
    <property type="match status" value="1"/>
</dbReference>
<dbReference type="Pfam" id="PF08447">
    <property type="entry name" value="PAS_3"/>
    <property type="match status" value="1"/>
</dbReference>
<dbReference type="Pfam" id="PF00015">
    <property type="entry name" value="MCPsignal"/>
    <property type="match status" value="1"/>
</dbReference>
<evidence type="ECO:0000256" key="5">
    <source>
        <dbReference type="ARBA" id="ARBA00022519"/>
    </source>
</evidence>